<proteinExistence type="predicted"/>
<evidence type="ECO:0000313" key="8">
    <source>
        <dbReference type="EMBL" id="KAF7835861.1"/>
    </source>
</evidence>
<keyword evidence="2 5" id="KW-0863">Zinc-finger</keyword>
<dbReference type="GO" id="GO:0003677">
    <property type="term" value="F:DNA binding"/>
    <property type="evidence" value="ECO:0007669"/>
    <property type="project" value="UniProtKB-KW"/>
</dbReference>
<evidence type="ECO:0000256" key="2">
    <source>
        <dbReference type="ARBA" id="ARBA00022771"/>
    </source>
</evidence>
<organism evidence="8 9">
    <name type="scientific">Senna tora</name>
    <dbReference type="NCBI Taxonomy" id="362788"/>
    <lineage>
        <taxon>Eukaryota</taxon>
        <taxon>Viridiplantae</taxon>
        <taxon>Streptophyta</taxon>
        <taxon>Embryophyta</taxon>
        <taxon>Tracheophyta</taxon>
        <taxon>Spermatophyta</taxon>
        <taxon>Magnoliopsida</taxon>
        <taxon>eudicotyledons</taxon>
        <taxon>Gunneridae</taxon>
        <taxon>Pentapetalae</taxon>
        <taxon>rosids</taxon>
        <taxon>fabids</taxon>
        <taxon>Fabales</taxon>
        <taxon>Fabaceae</taxon>
        <taxon>Caesalpinioideae</taxon>
        <taxon>Cassia clade</taxon>
        <taxon>Senna</taxon>
    </lineage>
</organism>
<dbReference type="Proteomes" id="UP000634136">
    <property type="component" value="Unassembled WGS sequence"/>
</dbReference>
<keyword evidence="3 5" id="KW-0862">Zinc</keyword>
<keyword evidence="4" id="KW-0238">DNA-binding</keyword>
<dbReference type="GO" id="GO:0003729">
    <property type="term" value="F:mRNA binding"/>
    <property type="evidence" value="ECO:0007669"/>
    <property type="project" value="UniProtKB-ARBA"/>
</dbReference>
<dbReference type="OrthoDB" id="411372at2759"/>
<dbReference type="PROSITE" id="PS50103">
    <property type="entry name" value="ZF_C3H1"/>
    <property type="match status" value="1"/>
</dbReference>
<dbReference type="Gene3D" id="4.10.1000.10">
    <property type="entry name" value="Zinc finger, CCCH-type"/>
    <property type="match status" value="1"/>
</dbReference>
<dbReference type="InterPro" id="IPR025724">
    <property type="entry name" value="GAG-pre-integrase_dom"/>
</dbReference>
<evidence type="ECO:0000256" key="6">
    <source>
        <dbReference type="SAM" id="MobiDB-lite"/>
    </source>
</evidence>
<evidence type="ECO:0000313" key="9">
    <source>
        <dbReference type="Proteomes" id="UP000634136"/>
    </source>
</evidence>
<dbReference type="GO" id="GO:0008270">
    <property type="term" value="F:zinc ion binding"/>
    <property type="evidence" value="ECO:0007669"/>
    <property type="project" value="UniProtKB-KW"/>
</dbReference>
<feature type="compositionally biased region" description="Basic and acidic residues" evidence="6">
    <location>
        <begin position="346"/>
        <end position="356"/>
    </location>
</feature>
<dbReference type="PANTHER" id="PTHR12506:SF82">
    <property type="entry name" value="ZINC FINGER CCCH DOMAIN-CONTAINING PROTEIN 64-RELATED"/>
    <property type="match status" value="1"/>
</dbReference>
<dbReference type="Pfam" id="PF13976">
    <property type="entry name" value="gag_pre-integrs"/>
    <property type="match status" value="1"/>
</dbReference>
<evidence type="ECO:0000259" key="7">
    <source>
        <dbReference type="PROSITE" id="PS50103"/>
    </source>
</evidence>
<evidence type="ECO:0000256" key="4">
    <source>
        <dbReference type="ARBA" id="ARBA00023125"/>
    </source>
</evidence>
<comment type="caution">
    <text evidence="8">The sequence shown here is derived from an EMBL/GenBank/DDBJ whole genome shotgun (WGS) entry which is preliminary data.</text>
</comment>
<feature type="region of interest" description="Disordered" evidence="6">
    <location>
        <begin position="346"/>
        <end position="380"/>
    </location>
</feature>
<reference evidence="8" key="1">
    <citation type="submission" date="2020-09" db="EMBL/GenBank/DDBJ databases">
        <title>Genome-Enabled Discovery of Anthraquinone Biosynthesis in Senna tora.</title>
        <authorList>
            <person name="Kang S.-H."/>
            <person name="Pandey R.P."/>
            <person name="Lee C.-M."/>
            <person name="Sim J.-S."/>
            <person name="Jeong J.-T."/>
            <person name="Choi B.-S."/>
            <person name="Jung M."/>
            <person name="Ginzburg D."/>
            <person name="Zhao K."/>
            <person name="Won S.Y."/>
            <person name="Oh T.-J."/>
            <person name="Yu Y."/>
            <person name="Kim N.-H."/>
            <person name="Lee O.R."/>
            <person name="Lee T.-H."/>
            <person name="Bashyal P."/>
            <person name="Kim T.-S."/>
            <person name="Lee W.-H."/>
            <person name="Kawkins C."/>
            <person name="Kim C.-K."/>
            <person name="Kim J.S."/>
            <person name="Ahn B.O."/>
            <person name="Rhee S.Y."/>
            <person name="Sohng J.K."/>
        </authorList>
    </citation>
    <scope>NUCLEOTIDE SEQUENCE</scope>
    <source>
        <tissue evidence="8">Leaf</tissue>
    </source>
</reference>
<feature type="zinc finger region" description="C3H1-type" evidence="5">
    <location>
        <begin position="320"/>
        <end position="348"/>
    </location>
</feature>
<dbReference type="InterPro" id="IPR036855">
    <property type="entry name" value="Znf_CCCH_sf"/>
</dbReference>
<dbReference type="InterPro" id="IPR050974">
    <property type="entry name" value="Plant_ZF_CCCH"/>
</dbReference>
<dbReference type="EMBL" id="JAAIUW010000004">
    <property type="protein sequence ID" value="KAF7835861.1"/>
    <property type="molecule type" value="Genomic_DNA"/>
</dbReference>
<evidence type="ECO:0000256" key="3">
    <source>
        <dbReference type="ARBA" id="ARBA00022833"/>
    </source>
</evidence>
<accession>A0A835CBQ6</accession>
<dbReference type="InterPro" id="IPR000571">
    <property type="entry name" value="Znf_CCCH"/>
</dbReference>
<dbReference type="SMART" id="SM00356">
    <property type="entry name" value="ZnF_C3H1"/>
    <property type="match status" value="1"/>
</dbReference>
<name>A0A835CBQ6_9FABA</name>
<sequence>MVKVSGIVSVKITDNLTLLNVLHVPAVTCNLSVSKLTRDNHYDANFKSHGCFFKDLASGKMIGSAEECNGLYLLGNSIFPASNKIVLSVTCPPNILLWHYRLGHPNFHYMQKLTWPGNFGLSLLYWSCIDLMSFGVDLLKTLIMGLVGLCAWPTHGSGTKELLEELNLFFAERLRFSSSFHIMSTSWSGPWLPVRGFAMYLLAADEKKDELTPLSIIVAVKLVSGDQNRCCIRVIGCCFCTDSLVAVLFRRTHGSKHHTPPVAGTRHEEIRWELDKLSILKDLDRLNVTFHHPIDRSVPSVLNSAAQETVKLTLAGLPRREGSVICPYYLKTGACKFGATCKFDHPPPGEVMEKAKSQTTSASNGEGEANDNEKGADSVQ</sequence>
<dbReference type="SUPFAM" id="SSF90229">
    <property type="entry name" value="CCCH zinc finger"/>
    <property type="match status" value="1"/>
</dbReference>
<dbReference type="Pfam" id="PF00642">
    <property type="entry name" value="zf-CCCH"/>
    <property type="match status" value="1"/>
</dbReference>
<keyword evidence="1 5" id="KW-0479">Metal-binding</keyword>
<keyword evidence="9" id="KW-1185">Reference proteome</keyword>
<dbReference type="PANTHER" id="PTHR12506">
    <property type="entry name" value="PROTEIN PHOSPHATASE RELATED"/>
    <property type="match status" value="1"/>
</dbReference>
<feature type="compositionally biased region" description="Basic and acidic residues" evidence="6">
    <location>
        <begin position="371"/>
        <end position="380"/>
    </location>
</feature>
<gene>
    <name evidence="8" type="ORF">G2W53_010720</name>
</gene>
<feature type="domain" description="C3H1-type" evidence="7">
    <location>
        <begin position="320"/>
        <end position="348"/>
    </location>
</feature>
<dbReference type="AlphaFoldDB" id="A0A835CBQ6"/>
<evidence type="ECO:0000256" key="5">
    <source>
        <dbReference type="PROSITE-ProRule" id="PRU00723"/>
    </source>
</evidence>
<evidence type="ECO:0000256" key="1">
    <source>
        <dbReference type="ARBA" id="ARBA00022723"/>
    </source>
</evidence>
<protein>
    <submittedName>
        <fullName evidence="8">Zinc finger CCCH domain-containing protein 37</fullName>
    </submittedName>
</protein>